<evidence type="ECO:0000256" key="6">
    <source>
        <dbReference type="ARBA" id="ARBA00023136"/>
    </source>
</evidence>
<dbReference type="PANTHER" id="PTHR34582">
    <property type="entry name" value="UPF0702 TRANSMEMBRANE PROTEIN YCAP"/>
    <property type="match status" value="1"/>
</dbReference>
<dbReference type="Pfam" id="PF07870">
    <property type="entry name" value="DUF1657"/>
    <property type="match status" value="1"/>
</dbReference>
<dbReference type="Pfam" id="PF04239">
    <property type="entry name" value="DUF421"/>
    <property type="match status" value="1"/>
</dbReference>
<keyword evidence="4 7" id="KW-0812">Transmembrane</keyword>
<feature type="domain" description="YetF C-terminal" evidence="8">
    <location>
        <begin position="82"/>
        <end position="215"/>
    </location>
</feature>
<evidence type="ECO:0000313" key="11">
    <source>
        <dbReference type="Proteomes" id="UP001596022"/>
    </source>
</evidence>
<reference evidence="11" key="1">
    <citation type="journal article" date="2019" name="Int. J. Syst. Evol. Microbiol.">
        <title>The Global Catalogue of Microorganisms (GCM) 10K type strain sequencing project: providing services to taxonomists for standard genome sequencing and annotation.</title>
        <authorList>
            <consortium name="The Broad Institute Genomics Platform"/>
            <consortium name="The Broad Institute Genome Sequencing Center for Infectious Disease"/>
            <person name="Wu L."/>
            <person name="Ma J."/>
        </authorList>
    </citation>
    <scope>NUCLEOTIDE SEQUENCE [LARGE SCALE GENOMIC DNA]</scope>
    <source>
        <strain evidence="11">CGMCC 1.16306</strain>
    </source>
</reference>
<evidence type="ECO:0000256" key="1">
    <source>
        <dbReference type="ARBA" id="ARBA00004651"/>
    </source>
</evidence>
<dbReference type="Gene3D" id="3.30.240.20">
    <property type="entry name" value="bsu07140 like domains"/>
    <property type="match status" value="2"/>
</dbReference>
<dbReference type="InterPro" id="IPR007353">
    <property type="entry name" value="DUF421"/>
</dbReference>
<evidence type="ECO:0000256" key="5">
    <source>
        <dbReference type="ARBA" id="ARBA00022989"/>
    </source>
</evidence>
<feature type="transmembrane region" description="Helical" evidence="7">
    <location>
        <begin position="6"/>
        <end position="26"/>
    </location>
</feature>
<gene>
    <name evidence="10" type="ORF">ACFO4N_03350</name>
</gene>
<comment type="subcellular location">
    <subcellularLocation>
        <location evidence="1">Cell membrane</location>
        <topology evidence="1">Multi-pass membrane protein</topology>
    </subcellularLocation>
</comment>
<comment type="caution">
    <text evidence="10">The sequence shown here is derived from an EMBL/GenBank/DDBJ whole genome shotgun (WGS) entry which is preliminary data.</text>
</comment>
<evidence type="ECO:0000256" key="7">
    <source>
        <dbReference type="SAM" id="Phobius"/>
    </source>
</evidence>
<evidence type="ECO:0000256" key="2">
    <source>
        <dbReference type="ARBA" id="ARBA00006448"/>
    </source>
</evidence>
<evidence type="ECO:0000256" key="4">
    <source>
        <dbReference type="ARBA" id="ARBA00022692"/>
    </source>
</evidence>
<dbReference type="PANTHER" id="PTHR34582:SF7">
    <property type="entry name" value="UPF0702 TRANSMEMBRANE PROTEIN YDFS"/>
    <property type="match status" value="1"/>
</dbReference>
<dbReference type="Proteomes" id="UP001596022">
    <property type="component" value="Unassembled WGS sequence"/>
</dbReference>
<evidence type="ECO:0000313" key="10">
    <source>
        <dbReference type="EMBL" id="MFC4617760.1"/>
    </source>
</evidence>
<sequence>MAEYQLILLRSLFSFIFLLLICRLLGKQQISHLSFFDYIVGITIGSIAASLSVNQNVKITNGVAGLLVWGGLSILLSFLAMKSRVFSNIVAGKPTILIEDGKVNEKNLRKSKLTLGQLMLNLRDKNAFKISDVELAVFETNGQISVMKKNELDPVTPKLLGMQIEKEKRPYVLIQDGKVVDKALESSGYTKEWLFGEIQKQGANDFTDVFVAQVDTKGNLYVDFYDDQIQPPENSTRQIVRAQLKKVKADLMMYALDTENKDAKAVYQQQSQAIEQLEKRVGPYLI</sequence>
<evidence type="ECO:0000259" key="9">
    <source>
        <dbReference type="Pfam" id="PF20730"/>
    </source>
</evidence>
<feature type="domain" description="YetF-like N-terminal transmembrane" evidence="9">
    <location>
        <begin position="6"/>
        <end position="79"/>
    </location>
</feature>
<protein>
    <submittedName>
        <fullName evidence="10">DUF421 domain-containing protein</fullName>
    </submittedName>
</protein>
<feature type="transmembrane region" description="Helical" evidence="7">
    <location>
        <begin position="59"/>
        <end position="79"/>
    </location>
</feature>
<keyword evidence="3" id="KW-1003">Cell membrane</keyword>
<dbReference type="InterPro" id="IPR012452">
    <property type="entry name" value="DUF1657"/>
</dbReference>
<dbReference type="RefSeq" id="WP_376844787.1">
    <property type="nucleotide sequence ID" value="NZ_JBHSFW010000001.1"/>
</dbReference>
<evidence type="ECO:0000259" key="8">
    <source>
        <dbReference type="Pfam" id="PF04239"/>
    </source>
</evidence>
<accession>A0ABV9GKP7</accession>
<comment type="similarity">
    <text evidence="2">Belongs to the UPF0702 family.</text>
</comment>
<keyword evidence="5 7" id="KW-1133">Transmembrane helix</keyword>
<keyword evidence="6 7" id="KW-0472">Membrane</keyword>
<dbReference type="InterPro" id="IPR023090">
    <property type="entry name" value="UPF0702_alpha/beta_dom_sf"/>
</dbReference>
<dbReference type="Pfam" id="PF20730">
    <property type="entry name" value="YetF_N"/>
    <property type="match status" value="1"/>
</dbReference>
<name>A0ABV9GKP7_9BACL</name>
<keyword evidence="11" id="KW-1185">Reference proteome</keyword>
<proteinExistence type="inferred from homology"/>
<dbReference type="InterPro" id="IPR048454">
    <property type="entry name" value="YetF_N"/>
</dbReference>
<evidence type="ECO:0000256" key="3">
    <source>
        <dbReference type="ARBA" id="ARBA00022475"/>
    </source>
</evidence>
<feature type="transmembrane region" description="Helical" evidence="7">
    <location>
        <begin position="33"/>
        <end position="53"/>
    </location>
</feature>
<dbReference type="EMBL" id="JBHSFW010000001">
    <property type="protein sequence ID" value="MFC4617760.1"/>
    <property type="molecule type" value="Genomic_DNA"/>
</dbReference>
<organism evidence="10 11">
    <name type="scientific">Camelliibacillus cellulosilyticus</name>
    <dbReference type="NCBI Taxonomy" id="2174486"/>
    <lineage>
        <taxon>Bacteria</taxon>
        <taxon>Bacillati</taxon>
        <taxon>Bacillota</taxon>
        <taxon>Bacilli</taxon>
        <taxon>Bacillales</taxon>
        <taxon>Sporolactobacillaceae</taxon>
        <taxon>Camelliibacillus</taxon>
    </lineage>
</organism>